<gene>
    <name evidence="2" type="ORF">D3H35_06375</name>
</gene>
<dbReference type="AlphaFoldDB" id="A0A398CZ19"/>
<dbReference type="InterPro" id="IPR019076">
    <property type="entry name" value="Spore_lipoprot_YhcN/YlaJ-like"/>
</dbReference>
<proteinExistence type="predicted"/>
<keyword evidence="2" id="KW-0449">Lipoprotein</keyword>
<protein>
    <submittedName>
        <fullName evidence="2">YhcN/YlaJ family sporulation lipoprotein</fullName>
    </submittedName>
</protein>
<feature type="region of interest" description="Disordered" evidence="1">
    <location>
        <begin position="149"/>
        <end position="169"/>
    </location>
</feature>
<dbReference type="Pfam" id="PF09580">
    <property type="entry name" value="Spore_YhcN_YlaJ"/>
    <property type="match status" value="1"/>
</dbReference>
<dbReference type="OrthoDB" id="2381329at2"/>
<accession>A0A398CZ19</accession>
<name>A0A398CZ19_9BACL</name>
<keyword evidence="3" id="KW-1185">Reference proteome</keyword>
<evidence type="ECO:0000313" key="3">
    <source>
        <dbReference type="Proteomes" id="UP000266340"/>
    </source>
</evidence>
<dbReference type="Proteomes" id="UP000266340">
    <property type="component" value="Unassembled WGS sequence"/>
</dbReference>
<reference evidence="2 3" key="1">
    <citation type="submission" date="2018-09" db="EMBL/GenBank/DDBJ databases">
        <title>Cohnella cavernae sp. nov., isolated from a karst cave.</title>
        <authorList>
            <person name="Zhu H."/>
        </authorList>
    </citation>
    <scope>NUCLEOTIDE SEQUENCE [LARGE SCALE GENOMIC DNA]</scope>
    <source>
        <strain evidence="2 3">K2E09-144</strain>
    </source>
</reference>
<dbReference type="EMBL" id="QXJM01000027">
    <property type="protein sequence ID" value="RIE04481.1"/>
    <property type="molecule type" value="Genomic_DNA"/>
</dbReference>
<evidence type="ECO:0000313" key="2">
    <source>
        <dbReference type="EMBL" id="RIE04481.1"/>
    </source>
</evidence>
<sequence>MASLVGAAGCTKKQSAPLHQSQVKVQNTVQGTGNLVKDRKAVAAHLEMLARGVAGVRNANCVVFGKYAIVGIDVDEKLERSRVGTIKYSVAEAFRKDPYGIDALVTADMDLAQRLREIRADVRQGRPVAGFSEELADIVGRLVPQIPRNIVPPEKPENTGVNNRLQPAK</sequence>
<organism evidence="2 3">
    <name type="scientific">Cohnella faecalis</name>
    <dbReference type="NCBI Taxonomy" id="2315694"/>
    <lineage>
        <taxon>Bacteria</taxon>
        <taxon>Bacillati</taxon>
        <taxon>Bacillota</taxon>
        <taxon>Bacilli</taxon>
        <taxon>Bacillales</taxon>
        <taxon>Paenibacillaceae</taxon>
        <taxon>Cohnella</taxon>
    </lineage>
</organism>
<comment type="caution">
    <text evidence="2">The sequence shown here is derived from an EMBL/GenBank/DDBJ whole genome shotgun (WGS) entry which is preliminary data.</text>
</comment>
<feature type="compositionally biased region" description="Polar residues" evidence="1">
    <location>
        <begin position="159"/>
        <end position="169"/>
    </location>
</feature>
<evidence type="ECO:0000256" key="1">
    <source>
        <dbReference type="SAM" id="MobiDB-lite"/>
    </source>
</evidence>